<dbReference type="EMBL" id="BGZK01000615">
    <property type="protein sequence ID" value="GBP53060.1"/>
    <property type="molecule type" value="Genomic_DNA"/>
</dbReference>
<organism evidence="1 2">
    <name type="scientific">Eumeta variegata</name>
    <name type="common">Bagworm moth</name>
    <name type="synonym">Eumeta japonica</name>
    <dbReference type="NCBI Taxonomy" id="151549"/>
    <lineage>
        <taxon>Eukaryota</taxon>
        <taxon>Metazoa</taxon>
        <taxon>Ecdysozoa</taxon>
        <taxon>Arthropoda</taxon>
        <taxon>Hexapoda</taxon>
        <taxon>Insecta</taxon>
        <taxon>Pterygota</taxon>
        <taxon>Neoptera</taxon>
        <taxon>Endopterygota</taxon>
        <taxon>Lepidoptera</taxon>
        <taxon>Glossata</taxon>
        <taxon>Ditrysia</taxon>
        <taxon>Tineoidea</taxon>
        <taxon>Psychidae</taxon>
        <taxon>Oiketicinae</taxon>
        <taxon>Eumeta</taxon>
    </lineage>
</organism>
<gene>
    <name evidence="1" type="ORF">EVAR_43346_1</name>
</gene>
<proteinExistence type="predicted"/>
<dbReference type="Proteomes" id="UP000299102">
    <property type="component" value="Unassembled WGS sequence"/>
</dbReference>
<keyword evidence="2" id="KW-1185">Reference proteome</keyword>
<accession>A0A4C1WQC4</accession>
<protein>
    <submittedName>
        <fullName evidence="1">Uncharacterized protein</fullName>
    </submittedName>
</protein>
<dbReference type="AlphaFoldDB" id="A0A4C1WQC4"/>
<evidence type="ECO:0000313" key="1">
    <source>
        <dbReference type="EMBL" id="GBP53060.1"/>
    </source>
</evidence>
<evidence type="ECO:0000313" key="2">
    <source>
        <dbReference type="Proteomes" id="UP000299102"/>
    </source>
</evidence>
<reference evidence="1 2" key="1">
    <citation type="journal article" date="2019" name="Commun. Biol.">
        <title>The bagworm genome reveals a unique fibroin gene that provides high tensile strength.</title>
        <authorList>
            <person name="Kono N."/>
            <person name="Nakamura H."/>
            <person name="Ohtoshi R."/>
            <person name="Tomita M."/>
            <person name="Numata K."/>
            <person name="Arakawa K."/>
        </authorList>
    </citation>
    <scope>NUCLEOTIDE SEQUENCE [LARGE SCALE GENOMIC DNA]</scope>
</reference>
<sequence>MGRCGGGTDCGSSRPQAGKRVSRAARCAHSGAAAGSTDGIDPTQNWSAFTHYSFNKTTMGRRRGTLSAACLSCLSGIEMPGAVHGPRCSGACALKPTWDSALWRSPPVAVARPHRAGGVRFRCGDASFDVPTTTYSSAFF</sequence>
<comment type="caution">
    <text evidence="1">The sequence shown here is derived from an EMBL/GenBank/DDBJ whole genome shotgun (WGS) entry which is preliminary data.</text>
</comment>
<name>A0A4C1WQC4_EUMVA</name>